<feature type="domain" description="Peptidase M16 C-terminal" evidence="3">
    <location>
        <begin position="207"/>
        <end position="380"/>
    </location>
</feature>
<evidence type="ECO:0000313" key="4">
    <source>
        <dbReference type="EMBL" id="TMQ53419.1"/>
    </source>
</evidence>
<dbReference type="EMBL" id="VBOU01000086">
    <property type="protein sequence ID" value="TMQ53419.1"/>
    <property type="molecule type" value="Genomic_DNA"/>
</dbReference>
<evidence type="ECO:0000259" key="3">
    <source>
        <dbReference type="Pfam" id="PF05193"/>
    </source>
</evidence>
<feature type="domain" description="Peptidase M16 C-terminal" evidence="3">
    <location>
        <begin position="674"/>
        <end position="833"/>
    </location>
</feature>
<reference evidence="4 5" key="1">
    <citation type="journal article" date="2019" name="Nat. Microbiol.">
        <title>Mediterranean grassland soil C-N compound turnover is dependent on rainfall and depth, and is mediated by genomically divergent microorganisms.</title>
        <authorList>
            <person name="Diamond S."/>
            <person name="Andeer P.F."/>
            <person name="Li Z."/>
            <person name="Crits-Christoph A."/>
            <person name="Burstein D."/>
            <person name="Anantharaman K."/>
            <person name="Lane K.R."/>
            <person name="Thomas B.C."/>
            <person name="Pan C."/>
            <person name="Northen T.R."/>
            <person name="Banfield J.F."/>
        </authorList>
    </citation>
    <scope>NUCLEOTIDE SEQUENCE [LARGE SCALE GENOMIC DNA]</scope>
    <source>
        <strain evidence="4">WS_4</strain>
    </source>
</reference>
<evidence type="ECO:0000259" key="2">
    <source>
        <dbReference type="Pfam" id="PF00675"/>
    </source>
</evidence>
<dbReference type="InterPro" id="IPR011765">
    <property type="entry name" value="Pept_M16_N"/>
</dbReference>
<dbReference type="Pfam" id="PF05193">
    <property type="entry name" value="Peptidase_M16_C"/>
    <property type="match status" value="2"/>
</dbReference>
<dbReference type="Proteomes" id="UP000319829">
    <property type="component" value="Unassembled WGS sequence"/>
</dbReference>
<dbReference type="PANTHER" id="PTHR11851:SF49">
    <property type="entry name" value="MITOCHONDRIAL-PROCESSING PEPTIDASE SUBUNIT ALPHA"/>
    <property type="match status" value="1"/>
</dbReference>
<proteinExistence type="inferred from homology"/>
<comment type="similarity">
    <text evidence="1">Belongs to the peptidase M16 family.</text>
</comment>
<dbReference type="Gene3D" id="3.30.830.10">
    <property type="entry name" value="Metalloenzyme, LuxS/M16 peptidase-like"/>
    <property type="match status" value="4"/>
</dbReference>
<dbReference type="InterPro" id="IPR011249">
    <property type="entry name" value="Metalloenz_LuxS/M16"/>
</dbReference>
<comment type="caution">
    <text evidence="4">The sequence shown here is derived from an EMBL/GenBank/DDBJ whole genome shotgun (WGS) entry which is preliminary data.</text>
</comment>
<feature type="domain" description="Peptidase M16 N-terminal" evidence="2">
    <location>
        <begin position="522"/>
        <end position="653"/>
    </location>
</feature>
<evidence type="ECO:0000313" key="5">
    <source>
        <dbReference type="Proteomes" id="UP000319829"/>
    </source>
</evidence>
<name>A0A538SPW1_UNCEI</name>
<dbReference type="InterPro" id="IPR007863">
    <property type="entry name" value="Peptidase_M16_C"/>
</dbReference>
<dbReference type="GO" id="GO:0046872">
    <property type="term" value="F:metal ion binding"/>
    <property type="evidence" value="ECO:0007669"/>
    <property type="project" value="InterPro"/>
</dbReference>
<feature type="domain" description="Peptidase M16 N-terminal" evidence="2">
    <location>
        <begin position="50"/>
        <end position="185"/>
    </location>
</feature>
<dbReference type="AlphaFoldDB" id="A0A538SPW1"/>
<organism evidence="4 5">
    <name type="scientific">Eiseniibacteriota bacterium</name>
    <dbReference type="NCBI Taxonomy" id="2212470"/>
    <lineage>
        <taxon>Bacteria</taxon>
        <taxon>Candidatus Eiseniibacteriota</taxon>
    </lineage>
</organism>
<protein>
    <submittedName>
        <fullName evidence="4">Insulinase family protein</fullName>
    </submittedName>
</protein>
<sequence>MTTRPLALSEVVHRMRPNPALLLLALLLCPAHEAAALPDLVRTLPNKITVVVREVHTRRIVSIQAWVRAGTRDEAPKDRGLAVGTSQCMMQATADRDPGAMQKEVYALAGTYASEAGYDYSYFDLTVPAPSFAKGLKLLAEGLIHPRLDAPVVDLAFGRAKSLARTVLAQADQAAVNVVRAQLHDGTPLVSPLAIHEHEFSGTTPTLIQRFHHDYYVAENLTLVVTGDVDAEEVVTKVGAAFSEMPHGRASSRSRFNERAFDGPRAVLAHNPQDTNGAAVTIGFRAPTWGSADALALDALMAVLVDSPSSRAQKRLDSGNAEFLRASAIRQYETDGGTVVLSLAADADSLQDAEGAILTMVEQARSTPITPEELEAAVRSVLMRDIFARIDLSGVGRATALAFLRGAPGSEDVYVQRLKALHPADLIAAARKYLDMKGAVVVEMGPADVIAKTKQSDFERRVREKQAVYTAAYRSGPQVTASGEAERQARVDAPLKQIPTKPESAGRGRVVRTALSGGVRLLTGEDHSAPLVTVGVYLMGGVRYENDKSNGITALVRETLLNSNDPQGKGRSYRQTLGAMGKLVSYQDKDMWGCAITLPSDSWQDALSRMGTMFAHPDLDTVTVDATRIYVLDELDNWLHDDEAQRERLIFSTKYLVSGYRLPALGSHRTLVSIQHSEIEGYYRKFVVQPNMVVCVFGDINPSSTPSSVEAAIRDVSAKPFQPGTVAQEGDFDGFREKWELGQGPNSTVTLAFAGPPARSPDVPALYVFASLLSGPKGWFEQYITKTGGSKGTNAILSQAVDECPVIATLTVGGPLQEEDMVKLLFRQFKKAALLPLHGDFAPDLVNAKILASGGYLMILDSNPTRALQFARSELFGLGIDYPILLPAKIDGTTSDDMLRIGSRYFQKSQWDRASYAICETRPGGW</sequence>
<evidence type="ECO:0000256" key="1">
    <source>
        <dbReference type="ARBA" id="ARBA00007261"/>
    </source>
</evidence>
<dbReference type="Pfam" id="PF00675">
    <property type="entry name" value="Peptidase_M16"/>
    <property type="match status" value="2"/>
</dbReference>
<accession>A0A538SPW1</accession>
<dbReference type="SUPFAM" id="SSF63411">
    <property type="entry name" value="LuxS/MPP-like metallohydrolase"/>
    <property type="match status" value="4"/>
</dbReference>
<dbReference type="PANTHER" id="PTHR11851">
    <property type="entry name" value="METALLOPROTEASE"/>
    <property type="match status" value="1"/>
</dbReference>
<gene>
    <name evidence="4" type="ORF">E6K74_09430</name>
</gene>
<dbReference type="InterPro" id="IPR050361">
    <property type="entry name" value="MPP/UQCRC_Complex"/>
</dbReference>